<evidence type="ECO:0000256" key="9">
    <source>
        <dbReference type="SAM" id="Phobius"/>
    </source>
</evidence>
<dbReference type="InterPro" id="IPR017452">
    <property type="entry name" value="GPCR_Rhodpsn_7TM"/>
</dbReference>
<dbReference type="SUPFAM" id="SSF81321">
    <property type="entry name" value="Family A G protein-coupled receptor-like"/>
    <property type="match status" value="2"/>
</dbReference>
<comment type="similarity">
    <text evidence="8">Belongs to the G-protein coupled receptor 1 family.</text>
</comment>
<feature type="transmembrane region" description="Helical" evidence="9">
    <location>
        <begin position="6"/>
        <end position="30"/>
    </location>
</feature>
<feature type="transmembrane region" description="Helical" evidence="9">
    <location>
        <begin position="126"/>
        <end position="149"/>
    </location>
</feature>
<dbReference type="AlphaFoldDB" id="A0AAU9WLG2"/>
<feature type="transmembrane region" description="Helical" evidence="9">
    <location>
        <begin position="317"/>
        <end position="336"/>
    </location>
</feature>
<keyword evidence="12" id="KW-1185">Reference proteome</keyword>
<evidence type="ECO:0000313" key="12">
    <source>
        <dbReference type="Proteomes" id="UP001159428"/>
    </source>
</evidence>
<feature type="transmembrane region" description="Helical" evidence="9">
    <location>
        <begin position="348"/>
        <end position="370"/>
    </location>
</feature>
<feature type="transmembrane region" description="Helical" evidence="9">
    <location>
        <begin position="169"/>
        <end position="197"/>
    </location>
</feature>
<dbReference type="PROSITE" id="PS00237">
    <property type="entry name" value="G_PROTEIN_RECEP_F1_1"/>
    <property type="match status" value="1"/>
</dbReference>
<evidence type="ECO:0000259" key="10">
    <source>
        <dbReference type="PROSITE" id="PS50262"/>
    </source>
</evidence>
<dbReference type="Pfam" id="PF00001">
    <property type="entry name" value="7tm_1"/>
    <property type="match status" value="2"/>
</dbReference>
<evidence type="ECO:0000256" key="6">
    <source>
        <dbReference type="ARBA" id="ARBA00023170"/>
    </source>
</evidence>
<dbReference type="InterPro" id="IPR000276">
    <property type="entry name" value="GPCR_Rhodpsn"/>
</dbReference>
<feature type="transmembrane region" description="Helical" evidence="9">
    <location>
        <begin position="434"/>
        <end position="455"/>
    </location>
</feature>
<comment type="subcellular location">
    <subcellularLocation>
        <location evidence="1">Membrane</location>
        <topology evidence="1">Multi-pass membrane protein</topology>
    </subcellularLocation>
</comment>
<keyword evidence="4 8" id="KW-0297">G-protein coupled receptor</keyword>
<dbReference type="GO" id="GO:0004930">
    <property type="term" value="F:G protein-coupled receptor activity"/>
    <property type="evidence" value="ECO:0007669"/>
    <property type="project" value="UniProtKB-KW"/>
</dbReference>
<feature type="transmembrane region" description="Helical" evidence="9">
    <location>
        <begin position="274"/>
        <end position="296"/>
    </location>
</feature>
<evidence type="ECO:0000256" key="2">
    <source>
        <dbReference type="ARBA" id="ARBA00022692"/>
    </source>
</evidence>
<dbReference type="EMBL" id="CALNXJ010000016">
    <property type="protein sequence ID" value="CAH3117879.1"/>
    <property type="molecule type" value="Genomic_DNA"/>
</dbReference>
<gene>
    <name evidence="11" type="ORF">PMEA_00007684</name>
</gene>
<evidence type="ECO:0000256" key="1">
    <source>
        <dbReference type="ARBA" id="ARBA00004141"/>
    </source>
</evidence>
<evidence type="ECO:0000256" key="7">
    <source>
        <dbReference type="ARBA" id="ARBA00023224"/>
    </source>
</evidence>
<keyword evidence="7 8" id="KW-0807">Transducer</keyword>
<evidence type="ECO:0000313" key="11">
    <source>
        <dbReference type="EMBL" id="CAH3117879.1"/>
    </source>
</evidence>
<sequence>MILSLIVKLTLQVIVTLFGVFGNLMVVFVFGKFVKKKTSADFYLQNLAIADLGMLLFVFPLLVIRMELPTRWPFGRFSCLYLSSLPEAFYGASVWCITVIAIERYRKIVFLRKPKEKISKTPLKRARIIAFFMWMMSLLVFSLPLNFVVKYRELPTGGKWCGPTWPSLLLLQVYVVILTLLSYVLPLAIISWTYLAISRKLKQSSSFLRNFKRNQETSSQTKLEALRLRQNKRAKRILTPIVVVFGVTMLPMTIIRLIFISWPALTLQKYYGNLMFTVTFFVILNSSVNPVIYSIVSSQFRRCMKNALLRALRKTSVEVFIALFGIFGNVLVAVVVKGLGKKKTATDFYLLNLAIADLGILLISFPLVAIKENAPTNWPLGEFACLYSSPLPEIFHGTSVWFIVVIAIVRYRKIVIPRKAIKNRNKFSLKYTKTIAGCIWVTSFLVFSLPLYFVVSFGLPHGGAAKWCGPIWPSLFFAQLYLCLMTTFGYIIPLGVICWTYLAISRAINHSSNFLYAMKRGQNGAEANLQGAVTSVQSIRLRQNKRAKKILTPVVVVFATTMFPLTILRLTLAFWPSLATQDYYENTLFAVTLFVITNSSANPVIYSIASKSFRKRMTNLYRKCLMK</sequence>
<dbReference type="Gene3D" id="1.20.1070.10">
    <property type="entry name" value="Rhodopsin 7-helix transmembrane proteins"/>
    <property type="match status" value="2"/>
</dbReference>
<organism evidence="11 12">
    <name type="scientific">Pocillopora meandrina</name>
    <dbReference type="NCBI Taxonomy" id="46732"/>
    <lineage>
        <taxon>Eukaryota</taxon>
        <taxon>Metazoa</taxon>
        <taxon>Cnidaria</taxon>
        <taxon>Anthozoa</taxon>
        <taxon>Hexacorallia</taxon>
        <taxon>Scleractinia</taxon>
        <taxon>Astrocoeniina</taxon>
        <taxon>Pocilloporidae</taxon>
        <taxon>Pocillopora</taxon>
    </lineage>
</organism>
<feature type="transmembrane region" description="Helical" evidence="9">
    <location>
        <begin position="550"/>
        <end position="575"/>
    </location>
</feature>
<feature type="transmembrane region" description="Helical" evidence="9">
    <location>
        <begin position="475"/>
        <end position="502"/>
    </location>
</feature>
<dbReference type="PROSITE" id="PS50262">
    <property type="entry name" value="G_PROTEIN_RECEP_F1_2"/>
    <property type="match status" value="2"/>
</dbReference>
<dbReference type="PANTHER" id="PTHR24243:SF208">
    <property type="entry name" value="PYROKININ-1 RECEPTOR"/>
    <property type="match status" value="1"/>
</dbReference>
<accession>A0AAU9WLG2</accession>
<proteinExistence type="inferred from homology"/>
<dbReference type="PRINTS" id="PR00237">
    <property type="entry name" value="GPCRRHODOPSN"/>
</dbReference>
<dbReference type="Proteomes" id="UP001159428">
    <property type="component" value="Unassembled WGS sequence"/>
</dbReference>
<keyword evidence="3 9" id="KW-1133">Transmembrane helix</keyword>
<feature type="transmembrane region" description="Helical" evidence="9">
    <location>
        <begin position="88"/>
        <end position="105"/>
    </location>
</feature>
<feature type="transmembrane region" description="Helical" evidence="9">
    <location>
        <begin position="587"/>
        <end position="609"/>
    </location>
</feature>
<feature type="transmembrane region" description="Helical" evidence="9">
    <location>
        <begin position="42"/>
        <end position="68"/>
    </location>
</feature>
<keyword evidence="6 8" id="KW-0675">Receptor</keyword>
<keyword evidence="5 9" id="KW-0472">Membrane</keyword>
<evidence type="ECO:0000256" key="5">
    <source>
        <dbReference type="ARBA" id="ARBA00023136"/>
    </source>
</evidence>
<feature type="domain" description="G-protein coupled receptors family 1 profile" evidence="10">
    <location>
        <begin position="22"/>
        <end position="293"/>
    </location>
</feature>
<evidence type="ECO:0000256" key="8">
    <source>
        <dbReference type="RuleBase" id="RU000688"/>
    </source>
</evidence>
<evidence type="ECO:0000256" key="4">
    <source>
        <dbReference type="ARBA" id="ARBA00023040"/>
    </source>
</evidence>
<reference evidence="11 12" key="1">
    <citation type="submission" date="2022-05" db="EMBL/GenBank/DDBJ databases">
        <authorList>
            <consortium name="Genoscope - CEA"/>
            <person name="William W."/>
        </authorList>
    </citation>
    <scope>NUCLEOTIDE SEQUENCE [LARGE SCALE GENOMIC DNA]</scope>
</reference>
<feature type="domain" description="G-protein coupled receptors family 1 profile" evidence="10">
    <location>
        <begin position="328"/>
        <end position="606"/>
    </location>
</feature>
<keyword evidence="2 8" id="KW-0812">Transmembrane</keyword>
<dbReference type="CDD" id="cd00637">
    <property type="entry name" value="7tm_classA_rhodopsin-like"/>
    <property type="match status" value="2"/>
</dbReference>
<dbReference type="GO" id="GO:0016020">
    <property type="term" value="C:membrane"/>
    <property type="evidence" value="ECO:0007669"/>
    <property type="project" value="UniProtKB-SubCell"/>
</dbReference>
<protein>
    <recommendedName>
        <fullName evidence="10">G-protein coupled receptors family 1 profile domain-containing protein</fullName>
    </recommendedName>
</protein>
<dbReference type="PANTHER" id="PTHR24243">
    <property type="entry name" value="G-PROTEIN COUPLED RECEPTOR"/>
    <property type="match status" value="1"/>
</dbReference>
<evidence type="ECO:0000256" key="3">
    <source>
        <dbReference type="ARBA" id="ARBA00022989"/>
    </source>
</evidence>
<feature type="transmembrane region" description="Helical" evidence="9">
    <location>
        <begin position="237"/>
        <end position="262"/>
    </location>
</feature>
<comment type="caution">
    <text evidence="11">The sequence shown here is derived from an EMBL/GenBank/DDBJ whole genome shotgun (WGS) entry which is preliminary data.</text>
</comment>
<name>A0AAU9WLG2_9CNID</name>